<dbReference type="Proteomes" id="UP001221898">
    <property type="component" value="Unassembled WGS sequence"/>
</dbReference>
<gene>
    <name evidence="5" type="ORF">AAFF_G00378810</name>
</gene>
<dbReference type="InterPro" id="IPR053900">
    <property type="entry name" value="C5orf34-like_dom"/>
</dbReference>
<feature type="region of interest" description="Disordered" evidence="3">
    <location>
        <begin position="13"/>
        <end position="34"/>
    </location>
</feature>
<dbReference type="PROSITE" id="PS50002">
    <property type="entry name" value="SH3"/>
    <property type="match status" value="1"/>
</dbReference>
<dbReference type="Pfam" id="PF22833">
    <property type="entry name" value="C5orf34_2nd"/>
    <property type="match status" value="1"/>
</dbReference>
<dbReference type="InterPro" id="IPR001452">
    <property type="entry name" value="SH3_domain"/>
</dbReference>
<dbReference type="PANTHER" id="PTHR34531:SF1">
    <property type="entry name" value="CHROMOSOME 5 OPEN READING FRAME 34"/>
    <property type="match status" value="1"/>
</dbReference>
<name>A0AAD7WMK6_9TELE</name>
<feature type="region of interest" description="Disordered" evidence="3">
    <location>
        <begin position="896"/>
        <end position="917"/>
    </location>
</feature>
<dbReference type="CDD" id="cd11867">
    <property type="entry name" value="hSH3_ADAP"/>
    <property type="match status" value="1"/>
</dbReference>
<organism evidence="5 6">
    <name type="scientific">Aldrovandia affinis</name>
    <dbReference type="NCBI Taxonomy" id="143900"/>
    <lineage>
        <taxon>Eukaryota</taxon>
        <taxon>Metazoa</taxon>
        <taxon>Chordata</taxon>
        <taxon>Craniata</taxon>
        <taxon>Vertebrata</taxon>
        <taxon>Euteleostomi</taxon>
        <taxon>Actinopterygii</taxon>
        <taxon>Neopterygii</taxon>
        <taxon>Teleostei</taxon>
        <taxon>Notacanthiformes</taxon>
        <taxon>Halosauridae</taxon>
        <taxon>Aldrovandia</taxon>
    </lineage>
</organism>
<feature type="domain" description="SH3" evidence="4">
    <location>
        <begin position="1000"/>
        <end position="1068"/>
    </location>
</feature>
<dbReference type="InterPro" id="IPR027865">
    <property type="entry name" value="C5orf34-like_C"/>
</dbReference>
<keyword evidence="1 2" id="KW-0728">SH3 domain</keyword>
<dbReference type="CDD" id="cd22249">
    <property type="entry name" value="UDM1_RNF168_RNF169-like"/>
    <property type="match status" value="1"/>
</dbReference>
<evidence type="ECO:0000313" key="5">
    <source>
        <dbReference type="EMBL" id="KAJ8401564.1"/>
    </source>
</evidence>
<evidence type="ECO:0000259" key="4">
    <source>
        <dbReference type="PROSITE" id="PS50002"/>
    </source>
</evidence>
<evidence type="ECO:0000256" key="3">
    <source>
        <dbReference type="SAM" id="MobiDB-lite"/>
    </source>
</evidence>
<dbReference type="AlphaFoldDB" id="A0AAD7WMK6"/>
<evidence type="ECO:0000256" key="1">
    <source>
        <dbReference type="ARBA" id="ARBA00022443"/>
    </source>
</evidence>
<dbReference type="SUPFAM" id="SSF50044">
    <property type="entry name" value="SH3-domain"/>
    <property type="match status" value="1"/>
</dbReference>
<dbReference type="InterPro" id="IPR053901">
    <property type="entry name" value="C5orf34-like"/>
</dbReference>
<dbReference type="InterPro" id="IPR053899">
    <property type="entry name" value="C5orf34-like_2nd"/>
</dbReference>
<dbReference type="Gene3D" id="2.30.30.40">
    <property type="entry name" value="SH3 Domains"/>
    <property type="match status" value="2"/>
</dbReference>
<evidence type="ECO:0000313" key="6">
    <source>
        <dbReference type="Proteomes" id="UP001221898"/>
    </source>
</evidence>
<dbReference type="GO" id="GO:0008289">
    <property type="term" value="F:lipid binding"/>
    <property type="evidence" value="ECO:0007669"/>
    <property type="project" value="InterPro"/>
</dbReference>
<feature type="region of interest" description="Disordered" evidence="3">
    <location>
        <begin position="677"/>
        <end position="824"/>
    </location>
</feature>
<proteinExistence type="predicted"/>
<dbReference type="InterPro" id="IPR036028">
    <property type="entry name" value="SH3-like_dom_sf"/>
</dbReference>
<dbReference type="InterPro" id="IPR029294">
    <property type="entry name" value="hSH3"/>
</dbReference>
<evidence type="ECO:0000256" key="2">
    <source>
        <dbReference type="PROSITE-ProRule" id="PRU00192"/>
    </source>
</evidence>
<sequence>MKSQDNSTAILNLQQTTAGPMKITGAKENGQKGVQPREAHLYTRVVQHHSCFCPPPVWSYPLSLAFGLWNSQQEKPNEITVEVDAGIAETHPGHSAVPSLSIGERCRLPEALPLRCPSPHQHRWNFRDSLQRCEQDPEQGLRTEVVKVLWCQGVVYRLINGAITTIEISPGDGSVIRSNGAVANYFTHHTARLVPGQSEEKKYFVNSLPPDVPGQVYSVCSAVTRASRILKCYNQARLSLKLPNSHCCWREESSSLDSSVLIQEAHVAGSGHFMAFSDGRVHVIFLDGLTLQMIWNFNTSTLTEGADRVIQPSGEAAQPHGWCQFVQPDGQRQLIQLQAPGSFSRYVSAAVQWCQWVEQTTQNRGEASCAIQSIKPGPSWSVVAELEKIKRFNFLLEHSGLLRTAGDSAGSSRGLQEVVSRSDPGTASAVVTESSIAEALQRTTRAIQDIETLLSDRQVDVRNIMARFNPSSSSEEAIHGGRAPNLAGPPIAALGAILQTRRAAQESTAAGAVSTQSPKPSFLKGGVPVNNSPPGESGKQGFPKPRALASRLENANEDRSPPSSKQQPFRPKPLEQPQDDKPKSRLAEVPLKKPSLGNILPDAKLAFPKLPPTFDKPSSVADSTRSGDGGSGSVLVHPKIPYLPKPKSSVMMIQSQLKKGGGGESAGVKPHLRLGLKSSSFSGAHMLTSKKDENNDPSAPKRKPLPSSFALGSPPSKPVRPPNVNLRKFKNGAGSLTEDLGLKQGGPPAPIFHPSNHMFVPPQPSHPSAPSLRPQSPGATASKKRKEQSKQREKEERKIQEQEKNEQKEREKKEQEIRKRFKLSGPIQQGELIEIVHNLDNPGGCWLGRTQDGSYGYVKIESVEIDDDKLKRQQRAGLLPSKADEDPEVYDDVSVLDDSSSGLKGQAVRIPPMPEEDGDLYDDLGNPSLHFGLPPPPPPFIPEGSIANDIYDDVDSQRFRPPPLIGNLTQIKSKTKSEEKDPKKQKKFLKEEKEFRKKFKFEGEIRVLYQVAIVSTLTPKKWGGKDLQLKPGEKIDVIVKPSDSKLIGRNQDGKIGYVLMDNIVVDDADMYDAIGEGCVYDND</sequence>
<reference evidence="5" key="1">
    <citation type="journal article" date="2023" name="Science">
        <title>Genome structures resolve the early diversification of teleost fishes.</title>
        <authorList>
            <person name="Parey E."/>
            <person name="Louis A."/>
            <person name="Montfort J."/>
            <person name="Bouchez O."/>
            <person name="Roques C."/>
            <person name="Iampietro C."/>
            <person name="Lluch J."/>
            <person name="Castinel A."/>
            <person name="Donnadieu C."/>
            <person name="Desvignes T."/>
            <person name="Floi Bucao C."/>
            <person name="Jouanno E."/>
            <person name="Wen M."/>
            <person name="Mejri S."/>
            <person name="Dirks R."/>
            <person name="Jansen H."/>
            <person name="Henkel C."/>
            <person name="Chen W.J."/>
            <person name="Zahm M."/>
            <person name="Cabau C."/>
            <person name="Klopp C."/>
            <person name="Thompson A.W."/>
            <person name="Robinson-Rechavi M."/>
            <person name="Braasch I."/>
            <person name="Lecointre G."/>
            <person name="Bobe J."/>
            <person name="Postlethwait J.H."/>
            <person name="Berthelot C."/>
            <person name="Roest Crollius H."/>
            <person name="Guiguen Y."/>
        </authorList>
    </citation>
    <scope>NUCLEOTIDE SEQUENCE</scope>
    <source>
        <strain evidence="5">NC1722</strain>
    </source>
</reference>
<dbReference type="EMBL" id="JAINUG010000069">
    <property type="protein sequence ID" value="KAJ8401564.1"/>
    <property type="molecule type" value="Genomic_DNA"/>
</dbReference>
<protein>
    <recommendedName>
        <fullName evidence="4">SH3 domain-containing protein</fullName>
    </recommendedName>
</protein>
<comment type="caution">
    <text evidence="5">The sequence shown here is derived from an EMBL/GenBank/DDBJ whole genome shotgun (WGS) entry which is preliminary data.</text>
</comment>
<dbReference type="PANTHER" id="PTHR34531">
    <property type="entry name" value="ZGC:153352"/>
    <property type="match status" value="1"/>
</dbReference>
<dbReference type="Pfam" id="PF14603">
    <property type="entry name" value="hSH3"/>
    <property type="match status" value="1"/>
</dbReference>
<keyword evidence="6" id="KW-1185">Reference proteome</keyword>
<dbReference type="Pfam" id="PF15016">
    <property type="entry name" value="C5orf34_C"/>
    <property type="match status" value="1"/>
</dbReference>
<dbReference type="Pfam" id="PF22834">
    <property type="entry name" value="Polo_box_4"/>
    <property type="match status" value="1"/>
</dbReference>
<feature type="compositionally biased region" description="Polar residues" evidence="3">
    <location>
        <begin position="507"/>
        <end position="519"/>
    </location>
</feature>
<feature type="region of interest" description="Disordered" evidence="3">
    <location>
        <begin position="507"/>
        <end position="643"/>
    </location>
</feature>
<feature type="compositionally biased region" description="Basic and acidic residues" evidence="3">
    <location>
        <begin position="788"/>
        <end position="818"/>
    </location>
</feature>
<accession>A0AAD7WMK6</accession>
<dbReference type="InterPro" id="IPR035540">
    <property type="entry name" value="FYB_hSH3"/>
</dbReference>